<gene>
    <name evidence="2" type="ORF">JET18_04810</name>
</gene>
<feature type="domain" description="PRTase-CE" evidence="1">
    <location>
        <begin position="45"/>
        <end position="280"/>
    </location>
</feature>
<evidence type="ECO:0000259" key="1">
    <source>
        <dbReference type="Pfam" id="PF24390"/>
    </source>
</evidence>
<keyword evidence="3" id="KW-1185">Reference proteome</keyword>
<name>A0ABS1QC05_9FLAO</name>
<dbReference type="RefSeq" id="WP_202089480.1">
    <property type="nucleotide sequence ID" value="NZ_JAELVM010000001.1"/>
</dbReference>
<evidence type="ECO:0000313" key="3">
    <source>
        <dbReference type="Proteomes" id="UP000661696"/>
    </source>
</evidence>
<evidence type="ECO:0000313" key="2">
    <source>
        <dbReference type="EMBL" id="MBL1220146.1"/>
    </source>
</evidence>
<accession>A0ABS1QC05</accession>
<protein>
    <recommendedName>
        <fullName evidence="1">PRTase-CE domain-containing protein</fullName>
    </recommendedName>
</protein>
<dbReference type="Pfam" id="PF24390">
    <property type="entry name" value="PRTase-CE"/>
    <property type="match status" value="1"/>
</dbReference>
<reference evidence="2 3" key="1">
    <citation type="submission" date="2020-12" db="EMBL/GenBank/DDBJ databases">
        <title>Chryseobacterium endoalhailicus sp. nov., isolated from seed of leguminous plant.</title>
        <authorList>
            <person name="Zhang X."/>
        </authorList>
    </citation>
    <scope>NUCLEOTIDE SEQUENCE [LARGE SCALE GENOMIC DNA]</scope>
    <source>
        <strain evidence="2 3">L7</strain>
    </source>
</reference>
<sequence length="284" mass="33813">MDSEDAATYLLELDKIFEQKNWKQKENYVDVFNSLSKFSEKIIEDKSEYLLILELLREFHWISLNDYYNKCRALLINLISDLNHRNTNIYAFPIIKDKHQFKVKSGSFVSYLMKSLLETIPNGEKFKFEDINNFIDLKNLRFKKSDVFILVDDFIGSGETLHACIKEVNSINTLLVENLRILTIAIRKDTLDRINKKYKVYYNFNILKGITDYNVGEDIENKKQIMRKIENRIFLKFEQYSLGFQESESLITLLRTPDNTFPIFWNKYKKNIDTNPPFPRYEKA</sequence>
<dbReference type="EMBL" id="JAELVM010000001">
    <property type="protein sequence ID" value="MBL1220146.1"/>
    <property type="molecule type" value="Genomic_DNA"/>
</dbReference>
<dbReference type="SUPFAM" id="SSF53271">
    <property type="entry name" value="PRTase-like"/>
    <property type="match status" value="1"/>
</dbReference>
<dbReference type="InterPro" id="IPR056920">
    <property type="entry name" value="PRTase-CE"/>
</dbReference>
<comment type="caution">
    <text evidence="2">The sequence shown here is derived from an EMBL/GenBank/DDBJ whole genome shotgun (WGS) entry which is preliminary data.</text>
</comment>
<dbReference type="Proteomes" id="UP000661696">
    <property type="component" value="Unassembled WGS sequence"/>
</dbReference>
<proteinExistence type="predicted"/>
<dbReference type="InterPro" id="IPR029057">
    <property type="entry name" value="PRTase-like"/>
</dbReference>
<organism evidence="2 3">
    <name type="scientific">Chryseobacterium endalhagicum</name>
    <dbReference type="NCBI Taxonomy" id="2797638"/>
    <lineage>
        <taxon>Bacteria</taxon>
        <taxon>Pseudomonadati</taxon>
        <taxon>Bacteroidota</taxon>
        <taxon>Flavobacteriia</taxon>
        <taxon>Flavobacteriales</taxon>
        <taxon>Weeksellaceae</taxon>
        <taxon>Chryseobacterium group</taxon>
        <taxon>Chryseobacterium</taxon>
    </lineage>
</organism>
<dbReference type="Gene3D" id="3.40.50.2020">
    <property type="match status" value="1"/>
</dbReference>